<dbReference type="CDD" id="cd02440">
    <property type="entry name" value="AdoMet_MTases"/>
    <property type="match status" value="1"/>
</dbReference>
<sequence length="1357" mass="150246">MAPSLELLLKISYYAYPTLVFAYYVVCYAFATCTLQTTPLKEQHPRRRLMTSLMLIAILTYLSQAVLILFSPGPVRQDAIVGLLACVLVFGLELAILHDTKSPLWYIYLGSYALALVFDPLLELSSLHLNPGAYSKSVCFVDISLVAIRLICIITAFLTYFAWRDGRGAQETGSDAERQSLIRKKTLGGSEETLVSEYGATDTNSDDSAKSSSKSPECEWERRQRLAKEQRDKRLKETGSWWTYALGFKLFIPYVWPVNNRGLQIRAALVGVCLLANNGLNVLIPTQLGTVMDTLTKSYQGDDVPDSLWDSPWIQVLIFAGLKLSASEAGISLLRRRLWMPVEFYADRAITEAAHSHVMNLDANFHDTQSLSDVLVAIQNGQSISNMLETICFEALPNLIDLVVAFIYLTFKFGPYEGLITISTSIVFLYISTTVIARLRSARETEISAYFEEHYVLQSGISGWTTVSSFNQVQYEENRYSSAVQDRIAKQKVVWVGYYAAHAFQYLVLLAGLLAGLFLAVYQVSHKITTAGDFLTLLTYWSQLMAPLNFFAGLGRNISRDLLQAERLLDIMQTKSSVVNKPNAPPFQFNAGSVDFKGVNFSYDNKKEVLKNVNFSVDPGQTIAFVGQTGAGKSTILKLLDRFYDVTEGAIEIDGQDVREVDLHSLRANIGVVPQNPSLFNDTVMNNIRYARLEATDEEVYEACRAAAIHDQILGFAEGYDTRVGERGMKLSGGELQRVAIARAILKQPKIVLLDEATSAIDTETEFQIQRALRRLCKGRTTFIVAHRLSTIVNADRIVVVMNGEISEEGNHETLISAGGKYAELWSKQIFVKPKESNMDADGSTGDEDSPKTSRVTTKSNANGVVAEDEDSTEDGAKQSAEMKTPSGHKKEGSKLNPVAPEFTPRSMVAGPSEVHSPAPRIKMGSQSPVRITAPNAATPTKVHAVNDLCSLLPAPVVMTSATPVKIPAEGGPVVSLPRPTGRSWTQSTSEGSVDSGPVAVKDRTQPAGKQAIEQKKQPRKRQLLPNLISLCPCTHVEELIVDSRSQYCSCPDTHLSPGLRPGTMSSARNLAPAAADGFKDASAYDEHRPSYPAEAVQRLLEHMRLADRAHARVVEVAAGTGKFTEALAGRHEGFEVRAVEPHPDMRRELEGKALRGVSVADGAAEDMGLAVEGGWGDGCVAAQAFHWFATNEALDEVYRVLKEGAVFGMIWNIDDYNKPKSWAASTAWAQHLNDWVHSLAVRDNNPRFRDMKWQDVFAAQVKSNPVQVLRDTLTNRLPRFSVPIGQDKVEWTHWLSEEALWRRINTLSHVAMLKGKDREEGERVFREAMAMPDVVRNEKGEVECHGQTYFAWTDRM</sequence>
<feature type="transmembrane region" description="Helical" evidence="8">
    <location>
        <begin position="496"/>
        <end position="522"/>
    </location>
</feature>
<comment type="caution">
    <text evidence="11">The sequence shown here is derived from an EMBL/GenBank/DDBJ whole genome shotgun (WGS) entry which is preliminary data.</text>
</comment>
<feature type="compositionally biased region" description="Polar residues" evidence="7">
    <location>
        <begin position="983"/>
        <end position="993"/>
    </location>
</feature>
<dbReference type="InterPro" id="IPR039421">
    <property type="entry name" value="Type_1_exporter"/>
</dbReference>
<dbReference type="InterPro" id="IPR027417">
    <property type="entry name" value="P-loop_NTPase"/>
</dbReference>
<feature type="transmembrane region" description="Helical" evidence="8">
    <location>
        <begin position="391"/>
        <end position="411"/>
    </location>
</feature>
<dbReference type="Pfam" id="PF08241">
    <property type="entry name" value="Methyltransf_11"/>
    <property type="match status" value="1"/>
</dbReference>
<feature type="region of interest" description="Disordered" evidence="7">
    <location>
        <begin position="198"/>
        <end position="224"/>
    </location>
</feature>
<dbReference type="PANTHER" id="PTHR24221">
    <property type="entry name" value="ATP-BINDING CASSETTE SUB-FAMILY B"/>
    <property type="match status" value="1"/>
</dbReference>
<feature type="compositionally biased region" description="Polar residues" evidence="7">
    <location>
        <begin position="853"/>
        <end position="863"/>
    </location>
</feature>
<dbReference type="Gene3D" id="1.20.1560.10">
    <property type="entry name" value="ABC transporter type 1, transmembrane domain"/>
    <property type="match status" value="1"/>
</dbReference>
<dbReference type="Gene3D" id="3.40.50.300">
    <property type="entry name" value="P-loop containing nucleotide triphosphate hydrolases"/>
    <property type="match status" value="1"/>
</dbReference>
<evidence type="ECO:0000256" key="2">
    <source>
        <dbReference type="ARBA" id="ARBA00022692"/>
    </source>
</evidence>
<dbReference type="InterPro" id="IPR003439">
    <property type="entry name" value="ABC_transporter-like_ATP-bd"/>
</dbReference>
<comment type="subcellular location">
    <subcellularLocation>
        <location evidence="1">Membrane</location>
        <topology evidence="1">Multi-pass membrane protein</topology>
    </subcellularLocation>
</comment>
<feature type="domain" description="ABC transporter" evidence="9">
    <location>
        <begin position="594"/>
        <end position="828"/>
    </location>
</feature>
<dbReference type="InterPro" id="IPR029063">
    <property type="entry name" value="SAM-dependent_MTases_sf"/>
</dbReference>
<evidence type="ECO:0000256" key="3">
    <source>
        <dbReference type="ARBA" id="ARBA00022741"/>
    </source>
</evidence>
<dbReference type="EMBL" id="JBAWTH010000008">
    <property type="protein sequence ID" value="KAL2290629.1"/>
    <property type="molecule type" value="Genomic_DNA"/>
</dbReference>
<keyword evidence="6 8" id="KW-0472">Membrane</keyword>
<keyword evidence="2 8" id="KW-0812">Transmembrane</keyword>
<dbReference type="InterPro" id="IPR036640">
    <property type="entry name" value="ABC1_TM_sf"/>
</dbReference>
<feature type="region of interest" description="Disordered" evidence="7">
    <location>
        <begin position="969"/>
        <end position="1020"/>
    </location>
</feature>
<feature type="region of interest" description="Disordered" evidence="7">
    <location>
        <begin position="836"/>
        <end position="926"/>
    </location>
</feature>
<keyword evidence="4" id="KW-0067">ATP-binding</keyword>
<dbReference type="CDD" id="cd18583">
    <property type="entry name" value="ABC_6TM_HMT1"/>
    <property type="match status" value="1"/>
</dbReference>
<dbReference type="InterPro" id="IPR003593">
    <property type="entry name" value="AAA+_ATPase"/>
</dbReference>
<keyword evidence="5 8" id="KW-1133">Transmembrane helix</keyword>
<evidence type="ECO:0008006" key="13">
    <source>
        <dbReference type="Google" id="ProtNLM"/>
    </source>
</evidence>
<evidence type="ECO:0000313" key="12">
    <source>
        <dbReference type="Proteomes" id="UP001600888"/>
    </source>
</evidence>
<feature type="transmembrane region" description="Helical" evidence="8">
    <location>
        <begin position="104"/>
        <end position="122"/>
    </location>
</feature>
<dbReference type="SUPFAM" id="SSF53335">
    <property type="entry name" value="S-adenosyl-L-methionine-dependent methyltransferases"/>
    <property type="match status" value="1"/>
</dbReference>
<dbReference type="Pfam" id="PF00664">
    <property type="entry name" value="ABC_membrane"/>
    <property type="match status" value="1"/>
</dbReference>
<feature type="transmembrane region" description="Helical" evidence="8">
    <location>
        <begin position="13"/>
        <end position="31"/>
    </location>
</feature>
<feature type="transmembrane region" description="Helical" evidence="8">
    <location>
        <begin position="238"/>
        <end position="256"/>
    </location>
</feature>
<dbReference type="PROSITE" id="PS00211">
    <property type="entry name" value="ABC_TRANSPORTER_1"/>
    <property type="match status" value="1"/>
</dbReference>
<dbReference type="SMART" id="SM00382">
    <property type="entry name" value="AAA"/>
    <property type="match status" value="1"/>
</dbReference>
<feature type="transmembrane region" description="Helical" evidence="8">
    <location>
        <begin position="142"/>
        <end position="163"/>
    </location>
</feature>
<feature type="transmembrane region" description="Helical" evidence="8">
    <location>
        <begin position="79"/>
        <end position="97"/>
    </location>
</feature>
<evidence type="ECO:0000256" key="1">
    <source>
        <dbReference type="ARBA" id="ARBA00004141"/>
    </source>
</evidence>
<dbReference type="Pfam" id="PF00005">
    <property type="entry name" value="ABC_tran"/>
    <property type="match status" value="1"/>
</dbReference>
<accession>A0ABR4F7F3</accession>
<evidence type="ECO:0000256" key="5">
    <source>
        <dbReference type="ARBA" id="ARBA00022989"/>
    </source>
</evidence>
<dbReference type="PANTHER" id="PTHR24221:SF503">
    <property type="entry name" value="MITOCHONDRIAL POTASSIUM CHANNEL ATP-BINDING SUBUNIT"/>
    <property type="match status" value="1"/>
</dbReference>
<organism evidence="11 12">
    <name type="scientific">Diaporthe vaccinii</name>
    <dbReference type="NCBI Taxonomy" id="105482"/>
    <lineage>
        <taxon>Eukaryota</taxon>
        <taxon>Fungi</taxon>
        <taxon>Dikarya</taxon>
        <taxon>Ascomycota</taxon>
        <taxon>Pezizomycotina</taxon>
        <taxon>Sordariomycetes</taxon>
        <taxon>Sordariomycetidae</taxon>
        <taxon>Diaporthales</taxon>
        <taxon>Diaporthaceae</taxon>
        <taxon>Diaporthe</taxon>
        <taxon>Diaporthe eres species complex</taxon>
    </lineage>
</organism>
<gene>
    <name evidence="11" type="ORF">FJTKL_14668</name>
</gene>
<evidence type="ECO:0000259" key="9">
    <source>
        <dbReference type="PROSITE" id="PS50893"/>
    </source>
</evidence>
<dbReference type="PROSITE" id="PS50893">
    <property type="entry name" value="ABC_TRANSPORTER_2"/>
    <property type="match status" value="1"/>
</dbReference>
<evidence type="ECO:0000259" key="10">
    <source>
        <dbReference type="PROSITE" id="PS50929"/>
    </source>
</evidence>
<dbReference type="SUPFAM" id="SSF52540">
    <property type="entry name" value="P-loop containing nucleoside triphosphate hydrolases"/>
    <property type="match status" value="1"/>
</dbReference>
<keyword evidence="3" id="KW-0547">Nucleotide-binding</keyword>
<feature type="domain" description="ABC transmembrane type-1" evidence="10">
    <location>
        <begin position="268"/>
        <end position="560"/>
    </location>
</feature>
<protein>
    <recommendedName>
        <fullName evidence="13">Heavy metal tolerance protein</fullName>
    </recommendedName>
</protein>
<dbReference type="SUPFAM" id="SSF90123">
    <property type="entry name" value="ABC transporter transmembrane region"/>
    <property type="match status" value="1"/>
</dbReference>
<feature type="transmembrane region" description="Helical" evidence="8">
    <location>
        <begin position="417"/>
        <end position="437"/>
    </location>
</feature>
<reference evidence="11 12" key="1">
    <citation type="submission" date="2024-03" db="EMBL/GenBank/DDBJ databases">
        <title>A high-quality draft genome sequence of Diaporthe vaccinii, a causative agent of upright dieback and viscid rot disease in cranberry plants.</title>
        <authorList>
            <person name="Sarrasin M."/>
            <person name="Lang B.F."/>
            <person name="Burger G."/>
        </authorList>
    </citation>
    <scope>NUCLEOTIDE SEQUENCE [LARGE SCALE GENOMIC DNA]</scope>
    <source>
        <strain evidence="11 12">IS7</strain>
    </source>
</reference>
<dbReference type="InterPro" id="IPR017871">
    <property type="entry name" value="ABC_transporter-like_CS"/>
</dbReference>
<dbReference type="Gene3D" id="3.40.50.150">
    <property type="entry name" value="Vaccinia Virus protein VP39"/>
    <property type="match status" value="1"/>
</dbReference>
<dbReference type="Proteomes" id="UP001600888">
    <property type="component" value="Unassembled WGS sequence"/>
</dbReference>
<evidence type="ECO:0000256" key="4">
    <source>
        <dbReference type="ARBA" id="ARBA00022840"/>
    </source>
</evidence>
<dbReference type="InterPro" id="IPR013216">
    <property type="entry name" value="Methyltransf_11"/>
</dbReference>
<evidence type="ECO:0000313" key="11">
    <source>
        <dbReference type="EMBL" id="KAL2290629.1"/>
    </source>
</evidence>
<dbReference type="CDD" id="cd03253">
    <property type="entry name" value="ABCC_ATM1_transporter"/>
    <property type="match status" value="1"/>
</dbReference>
<feature type="transmembrane region" description="Helical" evidence="8">
    <location>
        <begin position="52"/>
        <end position="73"/>
    </location>
</feature>
<proteinExistence type="predicted"/>
<name>A0ABR4F7F3_9PEZI</name>
<dbReference type="PROSITE" id="PS50929">
    <property type="entry name" value="ABC_TM1F"/>
    <property type="match status" value="1"/>
</dbReference>
<keyword evidence="12" id="KW-1185">Reference proteome</keyword>
<evidence type="ECO:0000256" key="8">
    <source>
        <dbReference type="SAM" id="Phobius"/>
    </source>
</evidence>
<dbReference type="InterPro" id="IPR011527">
    <property type="entry name" value="ABC1_TM_dom"/>
</dbReference>
<evidence type="ECO:0000256" key="6">
    <source>
        <dbReference type="ARBA" id="ARBA00023136"/>
    </source>
</evidence>
<evidence type="ECO:0000256" key="7">
    <source>
        <dbReference type="SAM" id="MobiDB-lite"/>
    </source>
</evidence>